<gene>
    <name evidence="2" type="ORF">B1756_00140</name>
</gene>
<protein>
    <recommendedName>
        <fullName evidence="1">Halobacterial output domain-containing protein</fullName>
    </recommendedName>
</protein>
<organism evidence="2 3">
    <name type="scientific">Natrarchaeobaculum aegyptiacum</name>
    <dbReference type="NCBI Taxonomy" id="745377"/>
    <lineage>
        <taxon>Archaea</taxon>
        <taxon>Methanobacteriati</taxon>
        <taxon>Methanobacteriota</taxon>
        <taxon>Stenosarchaea group</taxon>
        <taxon>Halobacteria</taxon>
        <taxon>Halobacteriales</taxon>
        <taxon>Natrialbaceae</taxon>
        <taxon>Natrarchaeobaculum</taxon>
    </lineage>
</organism>
<dbReference type="Pfam" id="PF18545">
    <property type="entry name" value="HalOD1"/>
    <property type="match status" value="1"/>
</dbReference>
<dbReference type="AlphaFoldDB" id="A0A2Z2HP57"/>
<sequence>MEGGDSVDETVTKPPSQTVIDAVADAEGIDPADLRPPAYDPLHAVVDPDSLDALFSDRADGAPRPTGCVTFSYCGYVVTVASDGSVVVRDPADVEPDE</sequence>
<accession>A0A2Z2HP57</accession>
<evidence type="ECO:0000313" key="2">
    <source>
        <dbReference type="EMBL" id="ARS88323.1"/>
    </source>
</evidence>
<dbReference type="InterPro" id="IPR040624">
    <property type="entry name" value="HalOD1"/>
</dbReference>
<dbReference type="GeneID" id="32892441"/>
<evidence type="ECO:0000313" key="3">
    <source>
        <dbReference type="Proteomes" id="UP000250088"/>
    </source>
</evidence>
<dbReference type="Proteomes" id="UP000250088">
    <property type="component" value="Chromosome"/>
</dbReference>
<dbReference type="OrthoDB" id="221929at2157"/>
<proteinExistence type="predicted"/>
<keyword evidence="3" id="KW-1185">Reference proteome</keyword>
<dbReference type="KEGG" id="naj:B1756_00140"/>
<dbReference type="EMBL" id="CP019893">
    <property type="protein sequence ID" value="ARS88323.1"/>
    <property type="molecule type" value="Genomic_DNA"/>
</dbReference>
<dbReference type="RefSeq" id="WP_086886704.1">
    <property type="nucleotide sequence ID" value="NZ_CP019893.1"/>
</dbReference>
<reference evidence="3" key="1">
    <citation type="submission" date="2017-02" db="EMBL/GenBank/DDBJ databases">
        <title>Natronthermophilus aegyptiacus gen. nov.,sp. nov., an aerobic, extremely halophilic alkalithermophilic archaeon isolated from the athalassohaline Wadi An Natrun, Egypt.</title>
        <authorList>
            <person name="Zhao B."/>
        </authorList>
    </citation>
    <scope>NUCLEOTIDE SEQUENCE [LARGE SCALE GENOMIC DNA]</scope>
    <source>
        <strain evidence="3">JW/NM-HA 15</strain>
    </source>
</reference>
<evidence type="ECO:0000259" key="1">
    <source>
        <dbReference type="Pfam" id="PF18545"/>
    </source>
</evidence>
<feature type="domain" description="Halobacterial output" evidence="1">
    <location>
        <begin position="13"/>
        <end position="89"/>
    </location>
</feature>
<name>A0A2Z2HP57_9EURY</name>